<proteinExistence type="inferred from homology"/>
<dbReference type="InterPro" id="IPR041504">
    <property type="entry name" value="AidB_N"/>
</dbReference>
<name>A0A8G0PA57_9HYPO</name>
<dbReference type="InterPro" id="IPR009100">
    <property type="entry name" value="AcylCoA_DH/oxidase_NM_dom_sf"/>
</dbReference>
<dbReference type="InterPro" id="IPR036250">
    <property type="entry name" value="AcylCo_DH-like_C"/>
</dbReference>
<feature type="domain" description="Acyl-CoA dehydrogenase/oxidase C-terminal" evidence="4">
    <location>
        <begin position="319"/>
        <end position="488"/>
    </location>
</feature>
<dbReference type="GO" id="GO:0003995">
    <property type="term" value="F:acyl-CoA dehydrogenase activity"/>
    <property type="evidence" value="ECO:0007669"/>
    <property type="project" value="TreeGrafter"/>
</dbReference>
<dbReference type="SUPFAM" id="SSF56645">
    <property type="entry name" value="Acyl-CoA dehydrogenase NM domain-like"/>
    <property type="match status" value="1"/>
</dbReference>
<dbReference type="PANTHER" id="PTHR42707:SF2">
    <property type="entry name" value="ACD11 DEHYDROGENASE"/>
    <property type="match status" value="1"/>
</dbReference>
<sequence>MDSSNVQMIRDAATLAQSTPTSATIIRPHLENQFYDDAIFIRALSCFLPSDTMAKASPELASLGEKMLSREFLDMHSNTETNPPYIRPLDTWGRRVDHVVTSNGWRHFRAFAQSDGLTAVPESRFPGYGRIVQFAKFLLFSSLSGGWGSQLALTQGASTMLKEHLEKPNLDQETRDAIQCAYDGLVSSDPSKAWTSGIWVTELPSGSDFTGLTTAELQADNDGKKLGGLKLGRWALYGSKFYASGPDATVTLILANTSKGPSAFLAPLRIPVQDQRGRVIQVPNGINIRGLKKKCGSTPVAVAEVELSGMRAWLIGQEGRGAREVLTFLTVARIFACAGTLSAWGHSLRVARAFAKVRRVGGKPLNELPLHMHSLSKSHLAYKARLILLLYLSSLLQLNEQKHSGDETLPFCVGLDATAEDMKLLFRWLVPAAKAVICREAVNNISLCMEFLGGVGYMENEEGEFNIARLYRDMSAGPIVEGTSNVLAAYAMNLIEGNNGSATLAAIDTAVFAHLKSHQNLALERKLILESWSRLKLVLSDSSIEHIGAAESFVRHIVDLICAALLVTDAGRDNDEVACEFAKRWVLQVCGATEHYYKKVETPGKLLLDQRLCYGSSYQR</sequence>
<comment type="similarity">
    <text evidence="1">Belongs to the acyl-CoA dehydrogenase family.</text>
</comment>
<dbReference type="InterPro" id="IPR052904">
    <property type="entry name" value="Acyl-CoA_dehydrogenase-like"/>
</dbReference>
<accession>A0A8G0PA57</accession>
<protein>
    <submittedName>
        <fullName evidence="6">Acyl-CoA_dh_1 domain-containing protein</fullName>
    </submittedName>
</protein>
<evidence type="ECO:0000259" key="4">
    <source>
        <dbReference type="Pfam" id="PF00441"/>
    </source>
</evidence>
<keyword evidence="3" id="KW-0274">FAD</keyword>
<dbReference type="SUPFAM" id="SSF47203">
    <property type="entry name" value="Acyl-CoA dehydrogenase C-terminal domain-like"/>
    <property type="match status" value="1"/>
</dbReference>
<organism evidence="6 7">
    <name type="scientific">Trichoderma simmonsii</name>
    <dbReference type="NCBI Taxonomy" id="1491479"/>
    <lineage>
        <taxon>Eukaryota</taxon>
        <taxon>Fungi</taxon>
        <taxon>Dikarya</taxon>
        <taxon>Ascomycota</taxon>
        <taxon>Pezizomycotina</taxon>
        <taxon>Sordariomycetes</taxon>
        <taxon>Hypocreomycetidae</taxon>
        <taxon>Hypocreales</taxon>
        <taxon>Hypocreaceae</taxon>
        <taxon>Trichoderma</taxon>
    </lineage>
</organism>
<dbReference type="Gene3D" id="6.10.250.600">
    <property type="match status" value="1"/>
</dbReference>
<gene>
    <name evidence="6" type="ORF">H0G86_002470</name>
</gene>
<evidence type="ECO:0000313" key="7">
    <source>
        <dbReference type="Proteomes" id="UP000826661"/>
    </source>
</evidence>
<evidence type="ECO:0000256" key="1">
    <source>
        <dbReference type="ARBA" id="ARBA00009347"/>
    </source>
</evidence>
<dbReference type="Proteomes" id="UP000826661">
    <property type="component" value="Chromosome I"/>
</dbReference>
<dbReference type="Gene3D" id="1.20.140.10">
    <property type="entry name" value="Butyryl-CoA Dehydrogenase, subunit A, domain 3"/>
    <property type="match status" value="1"/>
</dbReference>
<reference evidence="6 7" key="1">
    <citation type="journal article" date="2021" name="BMC Genomics">
        <title>Telomere-to-telomere genome assembly of asparaginase-producing Trichoderma simmonsii.</title>
        <authorList>
            <person name="Chung D."/>
            <person name="Kwon Y.M."/>
            <person name="Yang Y."/>
        </authorList>
    </citation>
    <scope>NUCLEOTIDE SEQUENCE [LARGE SCALE GENOMIC DNA]</scope>
    <source>
        <strain evidence="6 7">GH-Sj1</strain>
    </source>
</reference>
<dbReference type="Pfam" id="PF00441">
    <property type="entry name" value="Acyl-CoA_dh_1"/>
    <property type="match status" value="1"/>
</dbReference>
<evidence type="ECO:0000313" key="6">
    <source>
        <dbReference type="EMBL" id="QYS95160.1"/>
    </source>
</evidence>
<keyword evidence="2" id="KW-0285">Flavoprotein</keyword>
<dbReference type="InterPro" id="IPR009075">
    <property type="entry name" value="AcylCo_DH/oxidase_C"/>
</dbReference>
<evidence type="ECO:0000259" key="5">
    <source>
        <dbReference type="Pfam" id="PF18158"/>
    </source>
</evidence>
<evidence type="ECO:0000256" key="2">
    <source>
        <dbReference type="ARBA" id="ARBA00022630"/>
    </source>
</evidence>
<feature type="domain" description="Adaptive response protein AidB N-terminal" evidence="5">
    <location>
        <begin position="50"/>
        <end position="183"/>
    </location>
</feature>
<dbReference type="Pfam" id="PF18158">
    <property type="entry name" value="AidB_N"/>
    <property type="match status" value="1"/>
</dbReference>
<keyword evidence="7" id="KW-1185">Reference proteome</keyword>
<evidence type="ECO:0000256" key="3">
    <source>
        <dbReference type="ARBA" id="ARBA00022827"/>
    </source>
</evidence>
<dbReference type="Gene3D" id="2.40.110.20">
    <property type="match status" value="1"/>
</dbReference>
<dbReference type="PANTHER" id="PTHR42707">
    <property type="entry name" value="ACYL-COA DEHYDROGENASE"/>
    <property type="match status" value="1"/>
</dbReference>
<dbReference type="EMBL" id="CP075864">
    <property type="protein sequence ID" value="QYS95160.1"/>
    <property type="molecule type" value="Genomic_DNA"/>
</dbReference>
<dbReference type="AlphaFoldDB" id="A0A8G0PA57"/>